<keyword evidence="10" id="KW-1185">Reference proteome</keyword>
<dbReference type="PANTHER" id="PTHR21499">
    <property type="entry name" value="ASPARTATE KINASE"/>
    <property type="match status" value="1"/>
</dbReference>
<reference evidence="9 10" key="1">
    <citation type="submission" date="2020-01" db="EMBL/GenBank/DDBJ databases">
        <authorList>
            <person name="Sixt B."/>
            <person name="Schulz F."/>
            <person name="Kostanjsek R."/>
            <person name="Koestlbacher S."/>
            <person name="Collingro A."/>
            <person name="Toenshoff E."/>
            <person name="Horn M."/>
        </authorList>
    </citation>
    <scope>NUCLEOTIDE SEQUENCE [LARGE SCALE GENOMIC DNA]</scope>
    <source>
        <strain evidence="9 10">15C</strain>
    </source>
</reference>
<dbReference type="Proteomes" id="UP000822862">
    <property type="component" value="Chromosome"/>
</dbReference>
<evidence type="ECO:0000256" key="7">
    <source>
        <dbReference type="ARBA" id="ARBA00047872"/>
    </source>
</evidence>
<evidence type="ECO:0000256" key="6">
    <source>
        <dbReference type="ARBA" id="ARBA00022840"/>
    </source>
</evidence>
<comment type="catalytic activity">
    <reaction evidence="7">
        <text>L-aspartate + ATP = 4-phospho-L-aspartate + ADP</text>
        <dbReference type="Rhea" id="RHEA:23776"/>
        <dbReference type="ChEBI" id="CHEBI:29991"/>
        <dbReference type="ChEBI" id="CHEBI:30616"/>
        <dbReference type="ChEBI" id="CHEBI:57535"/>
        <dbReference type="ChEBI" id="CHEBI:456216"/>
        <dbReference type="EC" id="2.7.2.4"/>
    </reaction>
</comment>
<dbReference type="SUPFAM" id="SSF53633">
    <property type="entry name" value="Carbamate kinase-like"/>
    <property type="match status" value="1"/>
</dbReference>
<evidence type="ECO:0000313" key="10">
    <source>
        <dbReference type="Proteomes" id="UP000822862"/>
    </source>
</evidence>
<feature type="domain" description="Aspartate/glutamate/uridylate kinase" evidence="8">
    <location>
        <begin position="3"/>
        <end position="228"/>
    </location>
</feature>
<evidence type="ECO:0000256" key="5">
    <source>
        <dbReference type="ARBA" id="ARBA00022777"/>
    </source>
</evidence>
<keyword evidence="5" id="KW-0418">Kinase</keyword>
<sequence length="260" mass="28301">MNKIILKFGGAALADLGSFCSISKIIKTQLSSYSVCVVVSAMQGVTDQLFQMAKKIDPRPSLRELDMLVSTGEVFSMTLLAMALHKEGIEAISLTGEQAGIITSSCHVNAKIIDVNKERLSKELESGKVVIVAGFQGVSKKKEITTLGRGGSDITAVALAIALSCEMVQFYKDVEGIYSMDPKTYPNAELLKNISYEKAIKLMKNQSKILHPRCIALAAAHQISLQVRSFLHPNSIGTTVSDLSCAKKSNFLYEWEHLSI</sequence>
<evidence type="ECO:0000256" key="2">
    <source>
        <dbReference type="ARBA" id="ARBA00013059"/>
    </source>
</evidence>
<gene>
    <name evidence="9" type="ORF">RHAB15C_0000930</name>
</gene>
<organism evidence="9 10">
    <name type="scientific">Candidatus Rhabdochlamydia porcellionis</name>
    <dbReference type="NCBI Taxonomy" id="225148"/>
    <lineage>
        <taxon>Bacteria</taxon>
        <taxon>Pseudomonadati</taxon>
        <taxon>Chlamydiota</taxon>
        <taxon>Chlamydiia</taxon>
        <taxon>Parachlamydiales</taxon>
        <taxon>Candidatus Rhabdochlamydiaceae</taxon>
        <taxon>Candidatus Rhabdochlamydia</taxon>
    </lineage>
</organism>
<dbReference type="RefSeq" id="WP_194844855.1">
    <property type="nucleotide sequence ID" value="NZ_CP075585.1"/>
</dbReference>
<proteinExistence type="inferred from homology"/>
<dbReference type="Pfam" id="PF00696">
    <property type="entry name" value="AA_kinase"/>
    <property type="match status" value="1"/>
</dbReference>
<name>A0ABX8Z058_9BACT</name>
<dbReference type="InterPro" id="IPR036393">
    <property type="entry name" value="AceGlu_kinase-like_sf"/>
</dbReference>
<dbReference type="EC" id="2.7.2.4" evidence="2"/>
<keyword evidence="3 9" id="KW-0808">Transferase</keyword>
<evidence type="ECO:0000256" key="1">
    <source>
        <dbReference type="ARBA" id="ARBA00010122"/>
    </source>
</evidence>
<evidence type="ECO:0000256" key="4">
    <source>
        <dbReference type="ARBA" id="ARBA00022741"/>
    </source>
</evidence>
<protein>
    <recommendedName>
        <fullName evidence="2">aspartate kinase</fullName>
        <ecNumber evidence="2">2.7.2.4</ecNumber>
    </recommendedName>
</protein>
<dbReference type="EMBL" id="CP075585">
    <property type="protein sequence ID" value="QZA59046.1"/>
    <property type="molecule type" value="Genomic_DNA"/>
</dbReference>
<dbReference type="GO" id="GO:0004072">
    <property type="term" value="F:aspartate kinase activity"/>
    <property type="evidence" value="ECO:0007669"/>
    <property type="project" value="UniProtKB-EC"/>
</dbReference>
<evidence type="ECO:0000259" key="8">
    <source>
        <dbReference type="Pfam" id="PF00696"/>
    </source>
</evidence>
<dbReference type="PANTHER" id="PTHR21499:SF3">
    <property type="entry name" value="ASPARTOKINASE"/>
    <property type="match status" value="1"/>
</dbReference>
<keyword evidence="6" id="KW-0067">ATP-binding</keyword>
<comment type="similarity">
    <text evidence="1">Belongs to the aspartokinase family.</text>
</comment>
<dbReference type="Gene3D" id="3.40.1160.10">
    <property type="entry name" value="Acetylglutamate kinase-like"/>
    <property type="match status" value="1"/>
</dbReference>
<accession>A0ABX8Z058</accession>
<keyword evidence="4" id="KW-0547">Nucleotide-binding</keyword>
<evidence type="ECO:0000256" key="3">
    <source>
        <dbReference type="ARBA" id="ARBA00022679"/>
    </source>
</evidence>
<dbReference type="InterPro" id="IPR001048">
    <property type="entry name" value="Asp/Glu/Uridylate_kinase"/>
</dbReference>
<evidence type="ECO:0000313" key="9">
    <source>
        <dbReference type="EMBL" id="QZA59046.1"/>
    </source>
</evidence>
<reference evidence="9 10" key="2">
    <citation type="submission" date="2021-05" db="EMBL/GenBank/DDBJ databases">
        <title>Ecology and evolution of chlamydial symbionts of arthropods.</title>
        <authorList>
            <person name="Halter T."/>
            <person name="Sixt B.S."/>
            <person name="Toenshoff E.R."/>
            <person name="Koestlbacher S."/>
            <person name="Schulz F."/>
            <person name="Kostanjsek R."/>
            <person name="Collingro A."/>
            <person name="Hendrickx F."/>
            <person name="Horn M."/>
        </authorList>
    </citation>
    <scope>NUCLEOTIDE SEQUENCE [LARGE SCALE GENOMIC DNA]</scope>
    <source>
        <strain evidence="9 10">15C</strain>
    </source>
</reference>